<keyword evidence="1" id="KW-0812">Transmembrane</keyword>
<gene>
    <name evidence="2" type="ORF">OO17_07455</name>
</gene>
<reference evidence="2 3" key="1">
    <citation type="submission" date="2014-11" db="EMBL/GenBank/DDBJ databases">
        <title>Genomics and ecophysiology of heterotrophic nitrogen fixing bacteria isolated from estuarine surface water.</title>
        <authorList>
            <person name="Bentzon-Tilia M."/>
            <person name="Severin I."/>
            <person name="Hansen L.H."/>
            <person name="Riemann L."/>
        </authorList>
    </citation>
    <scope>NUCLEOTIDE SEQUENCE [LARGE SCALE GENOMIC DNA]</scope>
    <source>
        <strain evidence="2 3">BAL398</strain>
    </source>
</reference>
<proteinExistence type="predicted"/>
<keyword evidence="1" id="KW-1133">Transmembrane helix</keyword>
<feature type="transmembrane region" description="Helical" evidence="1">
    <location>
        <begin position="12"/>
        <end position="36"/>
    </location>
</feature>
<dbReference type="Proteomes" id="UP000032515">
    <property type="component" value="Unassembled WGS sequence"/>
</dbReference>
<evidence type="ECO:0000256" key="1">
    <source>
        <dbReference type="SAM" id="Phobius"/>
    </source>
</evidence>
<accession>A0A0D7F244</accession>
<evidence type="ECO:0000313" key="3">
    <source>
        <dbReference type="Proteomes" id="UP000032515"/>
    </source>
</evidence>
<organism evidence="2 3">
    <name type="scientific">Rhodopseudomonas palustris</name>
    <dbReference type="NCBI Taxonomy" id="1076"/>
    <lineage>
        <taxon>Bacteria</taxon>
        <taxon>Pseudomonadati</taxon>
        <taxon>Pseudomonadota</taxon>
        <taxon>Alphaproteobacteria</taxon>
        <taxon>Hyphomicrobiales</taxon>
        <taxon>Nitrobacteraceae</taxon>
        <taxon>Rhodopseudomonas</taxon>
    </lineage>
</organism>
<protein>
    <submittedName>
        <fullName evidence="2">Uncharacterized protein</fullName>
    </submittedName>
</protein>
<keyword evidence="1" id="KW-0472">Membrane</keyword>
<dbReference type="AlphaFoldDB" id="A0A0D7F244"/>
<dbReference type="EMBL" id="JXXE01000145">
    <property type="protein sequence ID" value="KIZ45762.1"/>
    <property type="molecule type" value="Genomic_DNA"/>
</dbReference>
<name>A0A0D7F244_RHOPL</name>
<evidence type="ECO:0000313" key="2">
    <source>
        <dbReference type="EMBL" id="KIZ45762.1"/>
    </source>
</evidence>
<comment type="caution">
    <text evidence="2">The sequence shown here is derived from an EMBL/GenBank/DDBJ whole genome shotgun (WGS) entry which is preliminary data.</text>
</comment>
<sequence>MLGATMGMLGCMRMVVGVTMRMVVGMGMPVVVRMLMGHRMQVSRRMVRRLGAAGVTQRLGHDLLDRTNAAPASLAAAEAAIDLAGGPCIAALGTDSATHVMVSQHIAGTNDHGSKLPLR</sequence>